<dbReference type="GO" id="GO:0030288">
    <property type="term" value="C:outer membrane-bounded periplasmic space"/>
    <property type="evidence" value="ECO:0007669"/>
    <property type="project" value="InterPro"/>
</dbReference>
<dbReference type="InterPro" id="IPR004682">
    <property type="entry name" value="TRAP_DctP"/>
</dbReference>
<dbReference type="NCBIfam" id="NF037995">
    <property type="entry name" value="TRAP_S1"/>
    <property type="match status" value="1"/>
</dbReference>
<keyword evidence="4" id="KW-1185">Reference proteome</keyword>
<dbReference type="RefSeq" id="WP_077336498.1">
    <property type="nucleotide sequence ID" value="NZ_FULE01000033.1"/>
</dbReference>
<gene>
    <name evidence="3" type="primary">yiaO_3</name>
    <name evidence="3" type="ORF">VR7878_02537</name>
</gene>
<accession>A0A1R4LMS9</accession>
<feature type="chain" id="PRO_5012142136" evidence="2">
    <location>
        <begin position="25"/>
        <end position="324"/>
    </location>
</feature>
<dbReference type="Pfam" id="PF03480">
    <property type="entry name" value="DctP"/>
    <property type="match status" value="1"/>
</dbReference>
<dbReference type="STRING" id="1123498.VR7878_02537"/>
<dbReference type="OrthoDB" id="9771186at2"/>
<sequence>MIKKTLSLTLLSTALFSIASVANASITLKVADNHWATHPTVVAMKEMGKALEKETHGEVKIQVFSDSVLGTEKEAIDQMKMGILDIVRASPITLESYNKTYGLLTLPYLFNDREDMYSAMNKIKDELYVETEKNGFRAIAWNEAGSRSFYNSKRPIYTPEDLKGLKIRVPNSRSFIETIQLLGATPTPLPFGEIYTGLQQGIVDGAEGVHTLLTEAKHGEVAKYFSFDEHFMVPDMVVISNRSWKKLTPQQQQIITKLSEQYTQRVAELEQEKSQRLLDLAKTELHVKFNQVDKKPFKALVEPMYVKARKNPRIAYYLNKIESK</sequence>
<dbReference type="Gene3D" id="3.40.190.170">
    <property type="entry name" value="Bacterial extracellular solute-binding protein, family 7"/>
    <property type="match status" value="1"/>
</dbReference>
<dbReference type="PIRSF" id="PIRSF006470">
    <property type="entry name" value="DctB"/>
    <property type="match status" value="1"/>
</dbReference>
<dbReference type="CDD" id="cd13671">
    <property type="entry name" value="PBP2_TRAP_SBP_like_3"/>
    <property type="match status" value="1"/>
</dbReference>
<dbReference type="InterPro" id="IPR038404">
    <property type="entry name" value="TRAP_DctP_sf"/>
</dbReference>
<dbReference type="GO" id="GO:0030246">
    <property type="term" value="F:carbohydrate binding"/>
    <property type="evidence" value="ECO:0007669"/>
    <property type="project" value="TreeGrafter"/>
</dbReference>
<dbReference type="Proteomes" id="UP000188276">
    <property type="component" value="Unassembled WGS sequence"/>
</dbReference>
<dbReference type="SUPFAM" id="SSF53850">
    <property type="entry name" value="Periplasmic binding protein-like II"/>
    <property type="match status" value="1"/>
</dbReference>
<dbReference type="PANTHER" id="PTHR33376">
    <property type="match status" value="1"/>
</dbReference>
<dbReference type="EMBL" id="FULE01000033">
    <property type="protein sequence ID" value="SJN57890.1"/>
    <property type="molecule type" value="Genomic_DNA"/>
</dbReference>
<evidence type="ECO:0000256" key="1">
    <source>
        <dbReference type="ARBA" id="ARBA00022729"/>
    </source>
</evidence>
<name>A0A1R4LMS9_VIBR1</name>
<evidence type="ECO:0000313" key="3">
    <source>
        <dbReference type="EMBL" id="SJN57890.1"/>
    </source>
</evidence>
<dbReference type="AlphaFoldDB" id="A0A1R4LMS9"/>
<proteinExistence type="predicted"/>
<evidence type="ECO:0000256" key="2">
    <source>
        <dbReference type="SAM" id="SignalP"/>
    </source>
</evidence>
<feature type="signal peptide" evidence="2">
    <location>
        <begin position="1"/>
        <end position="24"/>
    </location>
</feature>
<dbReference type="NCBIfam" id="TIGR00787">
    <property type="entry name" value="dctP"/>
    <property type="match status" value="1"/>
</dbReference>
<dbReference type="PANTHER" id="PTHR33376:SF2">
    <property type="entry name" value="DICARBOXYLATE-BINDING PERIPLASMIC PROTEIN"/>
    <property type="match status" value="1"/>
</dbReference>
<dbReference type="GO" id="GO:0055085">
    <property type="term" value="P:transmembrane transport"/>
    <property type="evidence" value="ECO:0007669"/>
    <property type="project" value="InterPro"/>
</dbReference>
<reference evidence="4" key="1">
    <citation type="submission" date="2017-02" db="EMBL/GenBank/DDBJ databases">
        <authorList>
            <person name="Rodrigo-Torres L."/>
            <person name="Arahal R.D."/>
            <person name="Lucena T."/>
        </authorList>
    </citation>
    <scope>NUCLEOTIDE SEQUENCE [LARGE SCALE GENOMIC DNA]</scope>
    <source>
        <strain evidence="4">CECT 7878</strain>
    </source>
</reference>
<evidence type="ECO:0000313" key="4">
    <source>
        <dbReference type="Proteomes" id="UP000188276"/>
    </source>
</evidence>
<keyword evidence="1 2" id="KW-0732">Signal</keyword>
<dbReference type="InterPro" id="IPR018389">
    <property type="entry name" value="DctP_fam"/>
</dbReference>
<protein>
    <submittedName>
        <fullName evidence="3">2,3-diketo-L-gulonate-binding periplasmic protein YiaO</fullName>
    </submittedName>
</protein>
<organism evidence="3 4">
    <name type="scientific">Vibrio ruber (strain DSM 16370 / JCM 11486 / BCRC 17186 / CECT 7878 / LMG 23124 / VR1)</name>
    <dbReference type="NCBI Taxonomy" id="1123498"/>
    <lineage>
        <taxon>Bacteria</taxon>
        <taxon>Pseudomonadati</taxon>
        <taxon>Pseudomonadota</taxon>
        <taxon>Gammaproteobacteria</taxon>
        <taxon>Vibrionales</taxon>
        <taxon>Vibrionaceae</taxon>
        <taxon>Vibrio</taxon>
    </lineage>
</organism>